<keyword evidence="8" id="KW-1185">Reference proteome</keyword>
<evidence type="ECO:0000256" key="3">
    <source>
        <dbReference type="ARBA" id="ARBA00022643"/>
    </source>
</evidence>
<evidence type="ECO:0000256" key="2">
    <source>
        <dbReference type="ARBA" id="ARBA00022630"/>
    </source>
</evidence>
<name>A0ABY4IBH1_9MICO</name>
<reference evidence="7 8" key="1">
    <citation type="submission" date="2021-06" db="EMBL/GenBank/DDBJ databases">
        <title>Genome-based taxonomic framework of Microbacterium strains isolated from marine environment, the description of four new species and reclassification of four preexisting species.</title>
        <authorList>
            <person name="Lee S.D."/>
            <person name="Kim S.-M."/>
            <person name="Byeon Y.-S."/>
            <person name="Yang H.L."/>
            <person name="Kim I.S."/>
        </authorList>
    </citation>
    <scope>NUCLEOTIDE SEQUENCE [LARGE SCALE GENOMIC DNA]</scope>
    <source>
        <strain evidence="7 8">SSW1-51</strain>
    </source>
</reference>
<dbReference type="Pfam" id="PF00724">
    <property type="entry name" value="Oxidored_FMN"/>
    <property type="match status" value="1"/>
</dbReference>
<feature type="domain" description="NADH:flavin oxidoreductase/NADH oxidase N-terminal" evidence="6">
    <location>
        <begin position="3"/>
        <end position="346"/>
    </location>
</feature>
<dbReference type="SUPFAM" id="SSF51395">
    <property type="entry name" value="FMN-linked oxidoreductases"/>
    <property type="match status" value="1"/>
</dbReference>
<keyword evidence="3" id="KW-0288">FMN</keyword>
<dbReference type="InterPro" id="IPR044152">
    <property type="entry name" value="YqjM-like"/>
</dbReference>
<evidence type="ECO:0000313" key="7">
    <source>
        <dbReference type="EMBL" id="UPL10110.1"/>
    </source>
</evidence>
<dbReference type="PANTHER" id="PTHR43303">
    <property type="entry name" value="NADPH DEHYDROGENASE C23G7.10C-RELATED"/>
    <property type="match status" value="1"/>
</dbReference>
<comment type="cofactor">
    <cofactor evidence="1">
        <name>FMN</name>
        <dbReference type="ChEBI" id="CHEBI:58210"/>
    </cofactor>
</comment>
<evidence type="ECO:0000259" key="6">
    <source>
        <dbReference type="Pfam" id="PF00724"/>
    </source>
</evidence>
<protein>
    <submittedName>
        <fullName evidence="7">NADH:flavin oxidoreductase/NADH oxidase</fullName>
    </submittedName>
</protein>
<keyword evidence="4" id="KW-0521">NADP</keyword>
<evidence type="ECO:0000256" key="4">
    <source>
        <dbReference type="ARBA" id="ARBA00022857"/>
    </source>
</evidence>
<organism evidence="7 8">
    <name type="scientific">Microbacterium sufflavum</name>
    <dbReference type="NCBI Taxonomy" id="2851649"/>
    <lineage>
        <taxon>Bacteria</taxon>
        <taxon>Bacillati</taxon>
        <taxon>Actinomycetota</taxon>
        <taxon>Actinomycetes</taxon>
        <taxon>Micrococcales</taxon>
        <taxon>Microbacteriaceae</taxon>
        <taxon>Microbacterium</taxon>
    </lineage>
</organism>
<dbReference type="PANTHER" id="PTHR43303:SF4">
    <property type="entry name" value="NADPH DEHYDROGENASE C23G7.10C-RELATED"/>
    <property type="match status" value="1"/>
</dbReference>
<dbReference type="EMBL" id="CP078076">
    <property type="protein sequence ID" value="UPL10110.1"/>
    <property type="molecule type" value="Genomic_DNA"/>
</dbReference>
<dbReference type="RefSeq" id="WP_206252593.1">
    <property type="nucleotide sequence ID" value="NZ_CP078076.1"/>
</dbReference>
<evidence type="ECO:0000256" key="5">
    <source>
        <dbReference type="ARBA" id="ARBA00023002"/>
    </source>
</evidence>
<accession>A0ABY4IBH1</accession>
<keyword evidence="5" id="KW-0560">Oxidoreductase</keyword>
<dbReference type="Gene3D" id="3.20.20.70">
    <property type="entry name" value="Aldolase class I"/>
    <property type="match status" value="1"/>
</dbReference>
<evidence type="ECO:0000313" key="8">
    <source>
        <dbReference type="Proteomes" id="UP000831467"/>
    </source>
</evidence>
<dbReference type="Proteomes" id="UP000831467">
    <property type="component" value="Chromosome"/>
</dbReference>
<dbReference type="InterPro" id="IPR001155">
    <property type="entry name" value="OxRdtase_FMN_N"/>
</dbReference>
<sequence length="386" mass="40500">MTLFSPLTLRSVTLPNRIGISPMCMYASREGFVTDFHVAHLGRFALGGAGLVIAEATAVHPRGRISPFDAGLWSDEQVPGWGRVAEVVGAAGAVPGVQLGHAGRRAAVREPWRAGAPLDETDAAVGHGPWPLDAPSALAAGPGHAVPAAVTAADIARSVQDWHDAAVRAVAAGFRFVELHGAHGYLLHSFLSPVSNRRTDAYGGSPQNRLRYPREVVTAVRSAIGDGIPLSFRLSAVDGAADGLGIDDTVGIARALAAEGVDLIDTSSGGITTDRSTDTRVRRGFAFHADFSRRIRDEAGVPTATVGLIVDPVQADRLLDHGDADLVLLGREALDDPNWPHHARAALGDDSHEGWDVRFGSALGPRARTLARLAAAGETPLSRFEG</sequence>
<dbReference type="InterPro" id="IPR013785">
    <property type="entry name" value="Aldolase_TIM"/>
</dbReference>
<evidence type="ECO:0000256" key="1">
    <source>
        <dbReference type="ARBA" id="ARBA00001917"/>
    </source>
</evidence>
<gene>
    <name evidence="7" type="ORF">KV394_02855</name>
</gene>
<keyword evidence="2" id="KW-0285">Flavoprotein</keyword>
<proteinExistence type="predicted"/>
<dbReference type="CDD" id="cd02932">
    <property type="entry name" value="OYE_YqiM_FMN"/>
    <property type="match status" value="1"/>
</dbReference>